<dbReference type="Proteomes" id="UP000249248">
    <property type="component" value="Unassembled WGS sequence"/>
</dbReference>
<name>A0A2W1NBQ4_9FLAO</name>
<dbReference type="InterPro" id="IPR015996">
    <property type="entry name" value="UCP028451"/>
</dbReference>
<comment type="caution">
    <text evidence="1">The sequence shown here is derived from an EMBL/GenBank/DDBJ whole genome shotgun (WGS) entry which is preliminary data.</text>
</comment>
<protein>
    <submittedName>
        <fullName evidence="1">TIGR02453 family protein</fullName>
    </submittedName>
</protein>
<dbReference type="PIRSF" id="PIRSF028451">
    <property type="entry name" value="UCP028451"/>
    <property type="match status" value="1"/>
</dbReference>
<evidence type="ECO:0000313" key="1">
    <source>
        <dbReference type="EMBL" id="PZE16755.1"/>
    </source>
</evidence>
<reference evidence="1 2" key="1">
    <citation type="submission" date="2018-06" db="EMBL/GenBank/DDBJ databases">
        <title>The draft genome sequence of Crocinitomix sp. SM1701.</title>
        <authorList>
            <person name="Zhang X."/>
        </authorList>
    </citation>
    <scope>NUCLEOTIDE SEQUENCE [LARGE SCALE GENOMIC DNA]</scope>
    <source>
        <strain evidence="1 2">SM1701</strain>
    </source>
</reference>
<evidence type="ECO:0000313" key="2">
    <source>
        <dbReference type="Proteomes" id="UP000249248"/>
    </source>
</evidence>
<keyword evidence="2" id="KW-1185">Reference proteome</keyword>
<dbReference type="PANTHER" id="PTHR36452">
    <property type="entry name" value="CHROMOSOME 12, WHOLE GENOME SHOTGUN SEQUENCE"/>
    <property type="match status" value="1"/>
</dbReference>
<proteinExistence type="predicted"/>
<dbReference type="PANTHER" id="PTHR36452:SF1">
    <property type="entry name" value="DUF2461 DOMAIN-CONTAINING PROTEIN"/>
    <property type="match status" value="1"/>
</dbReference>
<dbReference type="NCBIfam" id="TIGR02453">
    <property type="entry name" value="TIGR02453 family protein"/>
    <property type="match status" value="1"/>
</dbReference>
<dbReference type="InterPro" id="IPR012808">
    <property type="entry name" value="CHP02453"/>
</dbReference>
<dbReference type="EMBL" id="QKSB01000006">
    <property type="protein sequence ID" value="PZE16755.1"/>
    <property type="molecule type" value="Genomic_DNA"/>
</dbReference>
<dbReference type="AlphaFoldDB" id="A0A2W1NBQ4"/>
<gene>
    <name evidence="1" type="ORF">DNU06_10875</name>
</gene>
<organism evidence="1 2">
    <name type="scientific">Putridiphycobacter roseus</name>
    <dbReference type="NCBI Taxonomy" id="2219161"/>
    <lineage>
        <taxon>Bacteria</taxon>
        <taxon>Pseudomonadati</taxon>
        <taxon>Bacteroidota</taxon>
        <taxon>Flavobacteriia</taxon>
        <taxon>Flavobacteriales</taxon>
        <taxon>Crocinitomicaceae</taxon>
        <taxon>Putridiphycobacter</taxon>
    </lineage>
</organism>
<dbReference type="Pfam" id="PF09365">
    <property type="entry name" value="DUF2461"/>
    <property type="match status" value="1"/>
</dbReference>
<sequence>MAQIQKSIFKYINDLKKNNNREWFAENKDRYEFEKEHFILFADDLLNEVKQHDHLENLNGKKSIFRIYRDVRFSKNKAPYKAHFSGSFKRATKQLRGGYYFHIEPNNSFVGGGFWGPESKDLKKMRYNIAEFEDEFRAILNNKALKKQFGELQGDQLKTAPKGIDKAHPAIDLLRYKQYILTRSFTDEEVLSPNFMQEVNSAFKAMRPFLDFMSEALTTDENGEVIV</sequence>
<dbReference type="OrthoDB" id="9794241at2"/>
<dbReference type="RefSeq" id="WP_111063364.1">
    <property type="nucleotide sequence ID" value="NZ_JBHUCU010000007.1"/>
</dbReference>
<accession>A0A2W1NBQ4</accession>